<dbReference type="GO" id="GO:0016791">
    <property type="term" value="F:phosphatase activity"/>
    <property type="evidence" value="ECO:0007669"/>
    <property type="project" value="TreeGrafter"/>
</dbReference>
<dbReference type="InterPro" id="IPR013078">
    <property type="entry name" value="His_Pase_superF_clade-1"/>
</dbReference>
<dbReference type="PROSITE" id="PS00175">
    <property type="entry name" value="PG_MUTASE"/>
    <property type="match status" value="1"/>
</dbReference>
<dbReference type="Pfam" id="PF00300">
    <property type="entry name" value="His_Phos_1"/>
    <property type="match status" value="1"/>
</dbReference>
<reference evidence="4" key="1">
    <citation type="submission" date="2020-10" db="EMBL/GenBank/DDBJ databases">
        <authorList>
            <person name="Gilroy R."/>
        </authorList>
    </citation>
    <scope>NUCLEOTIDE SEQUENCE</scope>
    <source>
        <strain evidence="4">ChiHjej10B9-9673</strain>
    </source>
</reference>
<dbReference type="SMART" id="SM00855">
    <property type="entry name" value="PGAM"/>
    <property type="match status" value="1"/>
</dbReference>
<gene>
    <name evidence="4" type="ORF">IAC18_01065</name>
</gene>
<dbReference type="SUPFAM" id="SSF53254">
    <property type="entry name" value="Phosphoglycerate mutase-like"/>
    <property type="match status" value="1"/>
</dbReference>
<name>A0A9D1JVC4_9FIRM</name>
<dbReference type="Gene3D" id="3.40.50.1240">
    <property type="entry name" value="Phosphoglycerate mutase-like"/>
    <property type="match status" value="1"/>
</dbReference>
<dbReference type="GO" id="GO:0005737">
    <property type="term" value="C:cytoplasm"/>
    <property type="evidence" value="ECO:0007669"/>
    <property type="project" value="TreeGrafter"/>
</dbReference>
<dbReference type="InterPro" id="IPR001345">
    <property type="entry name" value="PG/BPGM_mutase_AS"/>
</dbReference>
<feature type="binding site" evidence="3">
    <location>
        <position position="57"/>
    </location>
    <ligand>
        <name>substrate</name>
    </ligand>
</feature>
<organism evidence="4 5">
    <name type="scientific">Candidatus Scatomorpha merdipullorum</name>
    <dbReference type="NCBI Taxonomy" id="2840927"/>
    <lineage>
        <taxon>Bacteria</taxon>
        <taxon>Bacillati</taxon>
        <taxon>Bacillota</taxon>
        <taxon>Clostridia</taxon>
        <taxon>Eubacteriales</taxon>
        <taxon>Candidatus Scatomorpha</taxon>
    </lineage>
</organism>
<keyword evidence="1" id="KW-0324">Glycolysis</keyword>
<feature type="binding site" evidence="3">
    <location>
        <begin position="7"/>
        <end position="14"/>
    </location>
    <ligand>
        <name>substrate</name>
    </ligand>
</feature>
<dbReference type="InterPro" id="IPR050275">
    <property type="entry name" value="PGM_Phosphatase"/>
</dbReference>
<evidence type="ECO:0000256" key="3">
    <source>
        <dbReference type="PIRSR" id="PIRSR613078-2"/>
    </source>
</evidence>
<comment type="caution">
    <text evidence="4">The sequence shown here is derived from an EMBL/GenBank/DDBJ whole genome shotgun (WGS) entry which is preliminary data.</text>
</comment>
<keyword evidence="2" id="KW-0413">Isomerase</keyword>
<reference evidence="4" key="2">
    <citation type="journal article" date="2021" name="PeerJ">
        <title>Extensive microbial diversity within the chicken gut microbiome revealed by metagenomics and culture.</title>
        <authorList>
            <person name="Gilroy R."/>
            <person name="Ravi A."/>
            <person name="Getino M."/>
            <person name="Pursley I."/>
            <person name="Horton D.L."/>
            <person name="Alikhan N.F."/>
            <person name="Baker D."/>
            <person name="Gharbi K."/>
            <person name="Hall N."/>
            <person name="Watson M."/>
            <person name="Adriaenssens E.M."/>
            <person name="Foster-Nyarko E."/>
            <person name="Jarju S."/>
            <person name="Secka A."/>
            <person name="Antonio M."/>
            <person name="Oren A."/>
            <person name="Chaudhuri R.R."/>
            <person name="La Ragione R."/>
            <person name="Hildebrand F."/>
            <person name="Pallen M.J."/>
        </authorList>
    </citation>
    <scope>NUCLEOTIDE SEQUENCE</scope>
    <source>
        <strain evidence="4">ChiHjej10B9-9673</strain>
    </source>
</reference>
<evidence type="ECO:0000256" key="2">
    <source>
        <dbReference type="ARBA" id="ARBA00023235"/>
    </source>
</evidence>
<dbReference type="AlphaFoldDB" id="A0A9D1JVC4"/>
<protein>
    <submittedName>
        <fullName evidence="4">Histidine phosphatase family protein</fullName>
    </submittedName>
</protein>
<sequence>MKLYLVRHGESSCNLQRMLYGRTDCPLTELGREQAREVGEKLRDACIERCVSSPLVRAAETARIALEGRGIPVELDDGLMEQDMGEWENVYFPGLMEREPEVMQAMLFDWTQVIPPEGESFASVKARVSAALERIIADGRDTLLVAHNGPLSTAMALLLGLPDSCVNSFWFDQGFFSCVELIDRGAARLRRFNK</sequence>
<dbReference type="InterPro" id="IPR029033">
    <property type="entry name" value="His_PPase_superfam"/>
</dbReference>
<evidence type="ECO:0000313" key="4">
    <source>
        <dbReference type="EMBL" id="HIS66129.1"/>
    </source>
</evidence>
<proteinExistence type="predicted"/>
<accession>A0A9D1JVC4</accession>
<dbReference type="PANTHER" id="PTHR48100:SF1">
    <property type="entry name" value="HISTIDINE PHOSPHATASE FAMILY PROTEIN-RELATED"/>
    <property type="match status" value="1"/>
</dbReference>
<dbReference type="PANTHER" id="PTHR48100">
    <property type="entry name" value="BROAD-SPECIFICITY PHOSPHATASE YOR283W-RELATED"/>
    <property type="match status" value="1"/>
</dbReference>
<evidence type="ECO:0000256" key="1">
    <source>
        <dbReference type="ARBA" id="ARBA00023152"/>
    </source>
</evidence>
<evidence type="ECO:0000313" key="5">
    <source>
        <dbReference type="Proteomes" id="UP000824001"/>
    </source>
</evidence>
<dbReference type="EMBL" id="DVJK01000032">
    <property type="protein sequence ID" value="HIS66129.1"/>
    <property type="molecule type" value="Genomic_DNA"/>
</dbReference>
<dbReference type="CDD" id="cd07067">
    <property type="entry name" value="HP_PGM_like"/>
    <property type="match status" value="1"/>
</dbReference>
<dbReference type="Proteomes" id="UP000824001">
    <property type="component" value="Unassembled WGS sequence"/>
</dbReference>